<keyword evidence="2" id="KW-1133">Transmembrane helix</keyword>
<dbReference type="EMBL" id="GBRH01172874">
    <property type="protein sequence ID" value="JAE25022.1"/>
    <property type="molecule type" value="Transcribed_RNA"/>
</dbReference>
<accession>A0A0A9GKK6</accession>
<reference evidence="3" key="2">
    <citation type="journal article" date="2015" name="Data Brief">
        <title>Shoot transcriptome of the giant reed, Arundo donax.</title>
        <authorList>
            <person name="Barrero R.A."/>
            <person name="Guerrero F.D."/>
            <person name="Moolhuijzen P."/>
            <person name="Goolsby J.A."/>
            <person name="Tidwell J."/>
            <person name="Bellgard S.E."/>
            <person name="Bellgard M.I."/>
        </authorList>
    </citation>
    <scope>NUCLEOTIDE SEQUENCE</scope>
    <source>
        <tissue evidence="3">Shoot tissue taken approximately 20 cm above the soil surface</tissue>
    </source>
</reference>
<feature type="region of interest" description="Disordered" evidence="1">
    <location>
        <begin position="1"/>
        <end position="23"/>
    </location>
</feature>
<evidence type="ECO:0000256" key="2">
    <source>
        <dbReference type="SAM" id="Phobius"/>
    </source>
</evidence>
<sequence>MSSRNSADTAPAMGAISSSPAGSGSARRLRLYLRPAAAMRRRVGFGECYWISPSTPAPDVLVAERCSGGSGQRRGDRRDRKWRGRRGGRIRVVFFRPTERWARMLSDVELLLFSSLVYKLWLILIYLSISGGSGTHMKTYDCFFFSIW</sequence>
<keyword evidence="2" id="KW-0812">Transmembrane</keyword>
<feature type="compositionally biased region" description="Low complexity" evidence="1">
    <location>
        <begin position="10"/>
        <end position="23"/>
    </location>
</feature>
<protein>
    <submittedName>
        <fullName evidence="3">Uncharacterized protein</fullName>
    </submittedName>
</protein>
<keyword evidence="2" id="KW-0472">Membrane</keyword>
<evidence type="ECO:0000313" key="3">
    <source>
        <dbReference type="EMBL" id="JAE25022.1"/>
    </source>
</evidence>
<dbReference type="AlphaFoldDB" id="A0A0A9GKK6"/>
<proteinExistence type="predicted"/>
<reference evidence="3" key="1">
    <citation type="submission" date="2014-09" db="EMBL/GenBank/DDBJ databases">
        <authorList>
            <person name="Magalhaes I.L.F."/>
            <person name="Oliveira U."/>
            <person name="Santos F.R."/>
            <person name="Vidigal T.H.D.A."/>
            <person name="Brescovit A.D."/>
            <person name="Santos A.J."/>
        </authorList>
    </citation>
    <scope>NUCLEOTIDE SEQUENCE</scope>
    <source>
        <tissue evidence="3">Shoot tissue taken approximately 20 cm above the soil surface</tissue>
    </source>
</reference>
<name>A0A0A9GKK6_ARUDO</name>
<organism evidence="3">
    <name type="scientific">Arundo donax</name>
    <name type="common">Giant reed</name>
    <name type="synonym">Donax arundinaceus</name>
    <dbReference type="NCBI Taxonomy" id="35708"/>
    <lineage>
        <taxon>Eukaryota</taxon>
        <taxon>Viridiplantae</taxon>
        <taxon>Streptophyta</taxon>
        <taxon>Embryophyta</taxon>
        <taxon>Tracheophyta</taxon>
        <taxon>Spermatophyta</taxon>
        <taxon>Magnoliopsida</taxon>
        <taxon>Liliopsida</taxon>
        <taxon>Poales</taxon>
        <taxon>Poaceae</taxon>
        <taxon>PACMAD clade</taxon>
        <taxon>Arundinoideae</taxon>
        <taxon>Arundineae</taxon>
        <taxon>Arundo</taxon>
    </lineage>
</organism>
<feature type="transmembrane region" description="Helical" evidence="2">
    <location>
        <begin position="110"/>
        <end position="129"/>
    </location>
</feature>
<evidence type="ECO:0000256" key="1">
    <source>
        <dbReference type="SAM" id="MobiDB-lite"/>
    </source>
</evidence>